<keyword evidence="3" id="KW-0479">Metal-binding</keyword>
<evidence type="ECO:0000313" key="16">
    <source>
        <dbReference type="Proteomes" id="UP000288716"/>
    </source>
</evidence>
<evidence type="ECO:0000313" key="15">
    <source>
        <dbReference type="EMBL" id="RWS25977.1"/>
    </source>
</evidence>
<evidence type="ECO:0000259" key="12">
    <source>
        <dbReference type="PROSITE" id="PS50016"/>
    </source>
</evidence>
<keyword evidence="8" id="KW-0804">Transcription</keyword>
<evidence type="ECO:0000259" key="13">
    <source>
        <dbReference type="PROSITE" id="PS50089"/>
    </source>
</evidence>
<comment type="caution">
    <text evidence="15">The sequence shown here is derived from an EMBL/GenBank/DDBJ whole genome shotgun (WGS) entry which is preliminary data.</text>
</comment>
<keyword evidence="5 10" id="KW-0863">Zinc-finger</keyword>
<keyword evidence="16" id="KW-1185">Reference proteome</keyword>
<dbReference type="InterPro" id="IPR001841">
    <property type="entry name" value="Znf_RING"/>
</dbReference>
<dbReference type="PROSITE" id="PS50016">
    <property type="entry name" value="ZF_PHD_2"/>
    <property type="match status" value="1"/>
</dbReference>
<name>A0A443SEP0_9ACAR</name>
<feature type="domain" description="RING-type" evidence="13">
    <location>
        <begin position="222"/>
        <end position="278"/>
    </location>
</feature>
<feature type="compositionally biased region" description="Polar residues" evidence="11">
    <location>
        <begin position="151"/>
        <end position="173"/>
    </location>
</feature>
<dbReference type="VEuPathDB" id="VectorBase:LDEU006064"/>
<evidence type="ECO:0000256" key="7">
    <source>
        <dbReference type="ARBA" id="ARBA00023015"/>
    </source>
</evidence>
<dbReference type="SMART" id="SM00393">
    <property type="entry name" value="R3H"/>
    <property type="match status" value="1"/>
</dbReference>
<gene>
    <name evidence="15" type="ORF">B4U80_09675</name>
</gene>
<dbReference type="InterPro" id="IPR019787">
    <property type="entry name" value="Znf_PHD-finger"/>
</dbReference>
<dbReference type="InterPro" id="IPR036867">
    <property type="entry name" value="R3H_dom_sf"/>
</dbReference>
<dbReference type="PANTHER" id="PTHR12360">
    <property type="entry name" value="NUCLEAR TRANSCRIPTION FACTOR, X-BOX BINDING 1 NFX1"/>
    <property type="match status" value="1"/>
</dbReference>
<dbReference type="PROSITE" id="PS50089">
    <property type="entry name" value="ZF_RING_2"/>
    <property type="match status" value="1"/>
</dbReference>
<dbReference type="InterPro" id="IPR001374">
    <property type="entry name" value="R3H_dom"/>
</dbReference>
<dbReference type="STRING" id="299467.A0A443SEP0"/>
<feature type="region of interest" description="Disordered" evidence="11">
    <location>
        <begin position="114"/>
        <end position="182"/>
    </location>
</feature>
<accession>A0A443SEP0</accession>
<feature type="domain" description="PHD-type" evidence="12">
    <location>
        <begin position="219"/>
        <end position="280"/>
    </location>
</feature>
<comment type="similarity">
    <text evidence="2">Belongs to the NFX1 family.</text>
</comment>
<dbReference type="Pfam" id="PF01422">
    <property type="entry name" value="zf-NF-X1"/>
    <property type="match status" value="7"/>
</dbReference>
<organism evidence="15 16">
    <name type="scientific">Leptotrombidium deliense</name>
    <dbReference type="NCBI Taxonomy" id="299467"/>
    <lineage>
        <taxon>Eukaryota</taxon>
        <taxon>Metazoa</taxon>
        <taxon>Ecdysozoa</taxon>
        <taxon>Arthropoda</taxon>
        <taxon>Chelicerata</taxon>
        <taxon>Arachnida</taxon>
        <taxon>Acari</taxon>
        <taxon>Acariformes</taxon>
        <taxon>Trombidiformes</taxon>
        <taxon>Prostigmata</taxon>
        <taxon>Anystina</taxon>
        <taxon>Parasitengona</taxon>
        <taxon>Trombiculoidea</taxon>
        <taxon>Trombiculidae</taxon>
        <taxon>Leptotrombidium</taxon>
    </lineage>
</organism>
<evidence type="ECO:0000256" key="8">
    <source>
        <dbReference type="ARBA" id="ARBA00023163"/>
    </source>
</evidence>
<feature type="domain" description="R3H" evidence="14">
    <location>
        <begin position="859"/>
        <end position="927"/>
    </location>
</feature>
<feature type="compositionally biased region" description="Basic and acidic residues" evidence="11">
    <location>
        <begin position="21"/>
        <end position="42"/>
    </location>
</feature>
<evidence type="ECO:0000256" key="2">
    <source>
        <dbReference type="ARBA" id="ARBA00007269"/>
    </source>
</evidence>
<keyword evidence="9" id="KW-0539">Nucleus</keyword>
<evidence type="ECO:0000256" key="11">
    <source>
        <dbReference type="SAM" id="MobiDB-lite"/>
    </source>
</evidence>
<dbReference type="SMART" id="SM00438">
    <property type="entry name" value="ZnF_NFX"/>
    <property type="match status" value="9"/>
</dbReference>
<feature type="region of interest" description="Disordered" evidence="11">
    <location>
        <begin position="1"/>
        <end position="98"/>
    </location>
</feature>
<dbReference type="InterPro" id="IPR034078">
    <property type="entry name" value="NFX1_fam"/>
</dbReference>
<dbReference type="GO" id="GO:0000981">
    <property type="term" value="F:DNA-binding transcription factor activity, RNA polymerase II-specific"/>
    <property type="evidence" value="ECO:0007669"/>
    <property type="project" value="TreeGrafter"/>
</dbReference>
<protein>
    <submittedName>
        <fullName evidence="15">Protein shuttle craft-like protein</fullName>
    </submittedName>
</protein>
<dbReference type="CDD" id="cd06008">
    <property type="entry name" value="NF-X1-zinc-finger"/>
    <property type="match status" value="7"/>
</dbReference>
<evidence type="ECO:0000256" key="9">
    <source>
        <dbReference type="ARBA" id="ARBA00023242"/>
    </source>
</evidence>
<keyword evidence="4" id="KW-0677">Repeat</keyword>
<dbReference type="GO" id="GO:0005634">
    <property type="term" value="C:nucleus"/>
    <property type="evidence" value="ECO:0007669"/>
    <property type="project" value="UniProtKB-SubCell"/>
</dbReference>
<evidence type="ECO:0000256" key="4">
    <source>
        <dbReference type="ARBA" id="ARBA00022737"/>
    </source>
</evidence>
<evidence type="ECO:0000259" key="14">
    <source>
        <dbReference type="PROSITE" id="PS51061"/>
    </source>
</evidence>
<dbReference type="GO" id="GO:0000977">
    <property type="term" value="F:RNA polymerase II transcription regulatory region sequence-specific DNA binding"/>
    <property type="evidence" value="ECO:0007669"/>
    <property type="project" value="TreeGrafter"/>
</dbReference>
<comment type="subcellular location">
    <subcellularLocation>
        <location evidence="1">Nucleus</location>
    </subcellularLocation>
</comment>
<dbReference type="SUPFAM" id="SSF82708">
    <property type="entry name" value="R3H domain"/>
    <property type="match status" value="1"/>
</dbReference>
<dbReference type="SUPFAM" id="SSF57850">
    <property type="entry name" value="RING/U-box"/>
    <property type="match status" value="1"/>
</dbReference>
<dbReference type="Pfam" id="PF01424">
    <property type="entry name" value="R3H"/>
    <property type="match status" value="1"/>
</dbReference>
<evidence type="ECO:0000256" key="5">
    <source>
        <dbReference type="ARBA" id="ARBA00022771"/>
    </source>
</evidence>
<evidence type="ECO:0000256" key="6">
    <source>
        <dbReference type="ARBA" id="ARBA00022833"/>
    </source>
</evidence>
<dbReference type="Proteomes" id="UP000288716">
    <property type="component" value="Unassembled WGS sequence"/>
</dbReference>
<dbReference type="EMBL" id="NCKV01003178">
    <property type="protein sequence ID" value="RWS25977.1"/>
    <property type="molecule type" value="Genomic_DNA"/>
</dbReference>
<dbReference type="PROSITE" id="PS51061">
    <property type="entry name" value="R3H"/>
    <property type="match status" value="1"/>
</dbReference>
<proteinExistence type="inferred from homology"/>
<feature type="compositionally biased region" description="Polar residues" evidence="11">
    <location>
        <begin position="83"/>
        <end position="98"/>
    </location>
</feature>
<dbReference type="PANTHER" id="PTHR12360:SF12">
    <property type="entry name" value="TRANSCRIPTIONAL REPRESSOR NF-X1"/>
    <property type="match status" value="1"/>
</dbReference>
<feature type="region of interest" description="Disordered" evidence="11">
    <location>
        <begin position="960"/>
        <end position="980"/>
    </location>
</feature>
<evidence type="ECO:0000256" key="1">
    <source>
        <dbReference type="ARBA" id="ARBA00004123"/>
    </source>
</evidence>
<dbReference type="OrthoDB" id="6512771at2759"/>
<evidence type="ECO:0000256" key="3">
    <source>
        <dbReference type="ARBA" id="ARBA00022723"/>
    </source>
</evidence>
<sequence>MNENTENVNHKSEQSSRGVNRRGDRNRFNEERGNSRSTREPENASENGSHQRIRPFYGQRGGYYRGHSNRGYFRGNARKAPVQQDSSTVADWRSSSRSNSETVAFKVFESLASTSNDNQSKEATVAVDSTRDESKQKERLEKRSNKRQNFSKKSSVNGSRNGHLNAASSSGVETNEPKERVKPAKNFVPFHRYFRNVDEKEQNDESQREILEEMLRKGEYECMVCCEEIRVHDSIWNCSNCYNIFHLKCIKQWALSNGSLSVQNTGQQNDGWRCPACQNIEMRVPTRYYCFCGKIRDPDLNHYLVPHSCGNVCRKKKITQSKNRCSHNCNIQCHPGPCPPCRVRVSKLCCCGRSMEKVKCDDSHNDITCDRICNKQLNCGKHQCRKVCHPGSCEVCSHVIILSCFCGQENKSVKCNENISNEESYSCGKKCSRRLDCGNHLCDLICHSSDCDQCKQSPNIVTHCPCGKVPLKILPNSQRRSCTDVIKTCGNKCDKNLICGPNDEPHKCRKTCHNGPCSVCNLKTVIRCNCGANSENIECKALATLSDIGFSCKRRCNKKLSCGRHKCLNECCTQTDHECTQVCGRKLICGQHTCIEPCHKGVCPPCWNVRWEDLTCFCGAAIKVPPIACGTKPPECNRTCNRNHNCHHPVDHTCHNEAECPPCTNMVTKLCFGGHEERDNVFCYLDGVSCGKTCCKPLSCGIHECQKVCHFGECGECTLPCNITRKDCGHSCGLRCHQTTSKECPKSQCKVMLNVHCSCGRRTDKFACHKVNDETNRRIPFTLLASIKNQSSESIDVTELLSKAKENKLCRLECDEMCSVWERNRRLAQALNITEADLSNDPGPPNYSDFLKQTAREYPAFITSIYNSLVSLVKDAKQSKMNFKNLNFPPMRSDQRQCVHELCEFFGCKSHAVDREPHRSVIVKAQKEKCYLPTISVIEVVKKEDEKRNPNSLSNIVQNVMKPETTSVSVNPKSVSKEKTSDDAVIDYFDFDEKNGK</sequence>
<feature type="compositionally biased region" description="Basic and acidic residues" evidence="11">
    <location>
        <begin position="129"/>
        <end position="143"/>
    </location>
</feature>
<dbReference type="AlphaFoldDB" id="A0A443SEP0"/>
<feature type="compositionally biased region" description="Polar residues" evidence="11">
    <location>
        <begin position="960"/>
        <end position="974"/>
    </location>
</feature>
<dbReference type="InterPro" id="IPR000967">
    <property type="entry name" value="Znf_NFX1"/>
</dbReference>
<dbReference type="Gene3D" id="3.30.1370.50">
    <property type="entry name" value="R3H-like domain"/>
    <property type="match status" value="1"/>
</dbReference>
<keyword evidence="7" id="KW-0805">Transcription regulation</keyword>
<dbReference type="GO" id="GO:0000122">
    <property type="term" value="P:negative regulation of transcription by RNA polymerase II"/>
    <property type="evidence" value="ECO:0007669"/>
    <property type="project" value="TreeGrafter"/>
</dbReference>
<reference evidence="15 16" key="1">
    <citation type="journal article" date="2018" name="Gigascience">
        <title>Genomes of trombidid mites reveal novel predicted allergens and laterally-transferred genes associated with secondary metabolism.</title>
        <authorList>
            <person name="Dong X."/>
            <person name="Chaisiri K."/>
            <person name="Xia D."/>
            <person name="Armstrong S.D."/>
            <person name="Fang Y."/>
            <person name="Donnelly M.J."/>
            <person name="Kadowaki T."/>
            <person name="McGarry J.W."/>
            <person name="Darby A.C."/>
            <person name="Makepeace B.L."/>
        </authorList>
    </citation>
    <scope>NUCLEOTIDE SEQUENCE [LARGE SCALE GENOMIC DNA]</scope>
    <source>
        <strain evidence="15">UoL-UT</strain>
    </source>
</reference>
<keyword evidence="6" id="KW-0862">Zinc</keyword>
<dbReference type="GO" id="GO:0008270">
    <property type="term" value="F:zinc ion binding"/>
    <property type="evidence" value="ECO:0007669"/>
    <property type="project" value="UniProtKB-KW"/>
</dbReference>
<evidence type="ECO:0000256" key="10">
    <source>
        <dbReference type="PROSITE-ProRule" id="PRU00175"/>
    </source>
</evidence>